<proteinExistence type="predicted"/>
<dbReference type="InterPro" id="IPR055281">
    <property type="entry name" value="GIR1-2/SIED1"/>
</dbReference>
<dbReference type="PANTHER" id="PTHR33177">
    <property type="entry name" value="PUTATIVE-RELATED"/>
    <property type="match status" value="1"/>
</dbReference>
<dbReference type="Gramene" id="TraesWEE_scaffold_010824_01G000100.1">
    <property type="protein sequence ID" value="TraesWEE_scaffold_010824_01G000100.1"/>
    <property type="gene ID" value="TraesWEE_scaffold_010824_01G000100"/>
</dbReference>
<evidence type="ECO:0000313" key="4">
    <source>
        <dbReference type="Proteomes" id="UP000019116"/>
    </source>
</evidence>
<feature type="region of interest" description="Disordered" evidence="1">
    <location>
        <begin position="206"/>
        <end position="231"/>
    </location>
</feature>
<reference evidence="3" key="1">
    <citation type="submission" date="2018-08" db="EMBL/GenBank/DDBJ databases">
        <authorList>
            <person name="Rossello M."/>
        </authorList>
    </citation>
    <scope>NUCLEOTIDE SEQUENCE [LARGE SCALE GENOMIC DNA]</scope>
    <source>
        <strain evidence="3">cv. Chinese Spring</strain>
    </source>
</reference>
<dbReference type="Gramene" id="TraesPARA_EIv1.0_0357790.1">
    <property type="protein sequence ID" value="TraesPARA_EIv1.0_0357790.1.CDS"/>
    <property type="gene ID" value="TraesPARA_EIv1.0_0357790"/>
</dbReference>
<sequence>MTAEKGKTRMAAEVSSIARMLRGEAGNGRGGAAKPSEMVTMDLLGGCGGDAGVEDDVVDLEVKVPAGWERRLDLLSGKTFLTPNRHQAIQDGHQDLNLPPTASTAAVAVTTNSSAFCTLDMVRCALERAAAARSATSPDTSSSSLASTSSSSSSLGKRSRSPPSSTASPAANQAMRACACPSCFTYVLIAEADPWCPRCASKVPPLPSKPAAHSSGKKPRFDLNADADETE</sequence>
<name>A0A3B6B5K1_WHEAT</name>
<dbReference type="GeneID" id="123186090"/>
<dbReference type="EnsemblPlants" id="TraesCS2A02G459500.1">
    <property type="protein sequence ID" value="TraesCS2A02G459500.1"/>
    <property type="gene ID" value="TraesCS2A02G459500"/>
</dbReference>
<dbReference type="RefSeq" id="XP_044453822.1">
    <property type="nucleotide sequence ID" value="XM_044597887.1"/>
</dbReference>
<feature type="region of interest" description="Disordered" evidence="1">
    <location>
        <begin position="133"/>
        <end position="169"/>
    </location>
</feature>
<dbReference type="Gramene" id="TraesROB_scaffold_016665_01G000100.1">
    <property type="protein sequence ID" value="TraesROB_scaffold_016665_01G000100.1"/>
    <property type="gene ID" value="TraesROB_scaffold_016665_01G000100"/>
</dbReference>
<evidence type="ECO:0000256" key="1">
    <source>
        <dbReference type="SAM" id="MobiDB-lite"/>
    </source>
</evidence>
<dbReference type="Gramene" id="TraesJUL2A03G00780270.1">
    <property type="protein sequence ID" value="TraesJUL2A03G00780270.1"/>
    <property type="gene ID" value="TraesJUL2A03G00780270"/>
</dbReference>
<dbReference type="Gramene" id="TraesCS2A03G1084600.1">
    <property type="protein sequence ID" value="TraesCS2A03G1084600.1.CDS"/>
    <property type="gene ID" value="TraesCS2A03G1084600"/>
</dbReference>
<dbReference type="PANTHER" id="PTHR33177:SF24">
    <property type="entry name" value="FILAMENTOUS HEMAGGLUTININ TRANSPORTER"/>
    <property type="match status" value="1"/>
</dbReference>
<dbReference type="Proteomes" id="UP000019116">
    <property type="component" value="Chromosome 2A"/>
</dbReference>
<keyword evidence="4" id="KW-1185">Reference proteome</keyword>
<protein>
    <recommendedName>
        <fullName evidence="2">GIR1-like zinc ribbon domain-containing protein</fullName>
    </recommendedName>
</protein>
<feature type="domain" description="GIR1-like zinc ribbon" evidence="2">
    <location>
        <begin position="178"/>
        <end position="203"/>
    </location>
</feature>
<dbReference type="Gramene" id="TraesARI2A03G00784060.1">
    <property type="protein sequence ID" value="TraesARI2A03G00784060.1"/>
    <property type="gene ID" value="TraesARI2A03G00784060"/>
</dbReference>
<dbReference type="InterPro" id="IPR056440">
    <property type="entry name" value="Zn-ribbon_GIR1"/>
</dbReference>
<dbReference type="Gramene" id="TraesLAC2A03G00779570.1">
    <property type="protein sequence ID" value="TraesLAC2A03G00779570.1"/>
    <property type="gene ID" value="TraesLAC2A03G00779570"/>
</dbReference>
<dbReference type="Gramene" id="TraesCS2A02G459500.1">
    <property type="protein sequence ID" value="TraesCS2A02G459500.1"/>
    <property type="gene ID" value="TraesCS2A02G459500"/>
</dbReference>
<evidence type="ECO:0000313" key="3">
    <source>
        <dbReference type="EnsemblPlants" id="TraesCS2A02G459500.1"/>
    </source>
</evidence>
<gene>
    <name evidence="3" type="primary">LOC123186090</name>
</gene>
<reference evidence="3" key="2">
    <citation type="submission" date="2018-10" db="UniProtKB">
        <authorList>
            <consortium name="EnsemblPlants"/>
        </authorList>
    </citation>
    <scope>IDENTIFICATION</scope>
</reference>
<dbReference type="AlphaFoldDB" id="A0A3B6B5K1"/>
<accession>A0A3B6B5K1</accession>
<evidence type="ECO:0000259" key="2">
    <source>
        <dbReference type="Pfam" id="PF24747"/>
    </source>
</evidence>
<dbReference type="Gramene" id="TraesJAG2A03G00775630.1">
    <property type="protein sequence ID" value="TraesJAG2A03G00775630.1"/>
    <property type="gene ID" value="TraesJAG2A03G00775630"/>
</dbReference>
<dbReference type="Gramene" id="TraesLDM2A03G00778350.1">
    <property type="protein sequence ID" value="TraesLDM2A03G00778350.1"/>
    <property type="gene ID" value="TraesLDM2A03G00778350"/>
</dbReference>
<dbReference type="OrthoDB" id="1929178at2759"/>
<dbReference type="Gramene" id="TraesNOR2A03G00785790.1">
    <property type="protein sequence ID" value="TraesNOR2A03G00785790.1"/>
    <property type="gene ID" value="TraesNOR2A03G00785790"/>
</dbReference>
<dbReference type="PaxDb" id="4565-Traes_2AL_AA7287A25.1"/>
<dbReference type="Gramene" id="TraesSTA2A03G00773810.1">
    <property type="protein sequence ID" value="TraesSTA2A03G00773810.1"/>
    <property type="gene ID" value="TraesSTA2A03G00773810"/>
</dbReference>
<organism evidence="3">
    <name type="scientific">Triticum aestivum</name>
    <name type="common">Wheat</name>
    <dbReference type="NCBI Taxonomy" id="4565"/>
    <lineage>
        <taxon>Eukaryota</taxon>
        <taxon>Viridiplantae</taxon>
        <taxon>Streptophyta</taxon>
        <taxon>Embryophyta</taxon>
        <taxon>Tracheophyta</taxon>
        <taxon>Spermatophyta</taxon>
        <taxon>Magnoliopsida</taxon>
        <taxon>Liliopsida</taxon>
        <taxon>Poales</taxon>
        <taxon>Poaceae</taxon>
        <taxon>BOP clade</taxon>
        <taxon>Pooideae</taxon>
        <taxon>Triticodae</taxon>
        <taxon>Triticeae</taxon>
        <taxon>Triticinae</taxon>
        <taxon>Triticum</taxon>
    </lineage>
</organism>
<dbReference type="OMA" id="PNRHQAI"/>
<dbReference type="Gramene" id="TraesMAC2A03G00774540.1">
    <property type="protein sequence ID" value="TraesMAC2A03G00774540.1"/>
    <property type="gene ID" value="TraesMAC2A03G00774540"/>
</dbReference>
<dbReference type="Pfam" id="PF24747">
    <property type="entry name" value="Zn-ribbon_GIR1"/>
    <property type="match status" value="1"/>
</dbReference>